<feature type="transmembrane region" description="Helical" evidence="6">
    <location>
        <begin position="172"/>
        <end position="194"/>
    </location>
</feature>
<dbReference type="GO" id="GO:0140359">
    <property type="term" value="F:ABC-type transporter activity"/>
    <property type="evidence" value="ECO:0007669"/>
    <property type="project" value="InterPro"/>
</dbReference>
<evidence type="ECO:0000256" key="3">
    <source>
        <dbReference type="ARBA" id="ARBA00022989"/>
    </source>
</evidence>
<dbReference type="AlphaFoldDB" id="A0A640SSZ5"/>
<evidence type="ECO:0000256" key="4">
    <source>
        <dbReference type="ARBA" id="ARBA00023136"/>
    </source>
</evidence>
<gene>
    <name evidence="9" type="ORF">Sgleb_12830</name>
</gene>
<comment type="caution">
    <text evidence="9">The sequence shown here is derived from an EMBL/GenBank/DDBJ whole genome shotgun (WGS) entry which is preliminary data.</text>
</comment>
<dbReference type="Proteomes" id="UP000430079">
    <property type="component" value="Unassembled WGS sequence"/>
</dbReference>
<feature type="transmembrane region" description="Helical" evidence="6">
    <location>
        <begin position="201"/>
        <end position="221"/>
    </location>
</feature>
<evidence type="ECO:0000313" key="10">
    <source>
        <dbReference type="Proteomes" id="UP000430079"/>
    </source>
</evidence>
<dbReference type="PANTHER" id="PTHR43229">
    <property type="entry name" value="NODULATION PROTEIN J"/>
    <property type="match status" value="1"/>
</dbReference>
<organism evidence="9 10">
    <name type="scientific">Streptomyces glebosus</name>
    <dbReference type="NCBI Taxonomy" id="249580"/>
    <lineage>
        <taxon>Bacteria</taxon>
        <taxon>Bacillati</taxon>
        <taxon>Actinomycetota</taxon>
        <taxon>Actinomycetes</taxon>
        <taxon>Kitasatosporales</taxon>
        <taxon>Streptomycetaceae</taxon>
        <taxon>Streptomyces</taxon>
    </lineage>
</organism>
<dbReference type="PROSITE" id="PS51012">
    <property type="entry name" value="ABC_TM2"/>
    <property type="match status" value="1"/>
</dbReference>
<evidence type="ECO:0000259" key="8">
    <source>
        <dbReference type="PROSITE" id="PS51012"/>
    </source>
</evidence>
<feature type="transmembrane region" description="Helical" evidence="6">
    <location>
        <begin position="134"/>
        <end position="160"/>
    </location>
</feature>
<proteinExistence type="inferred from homology"/>
<keyword evidence="3 6" id="KW-1133">Transmembrane helix</keyword>
<keyword evidence="10" id="KW-1185">Reference proteome</keyword>
<comment type="subcellular location">
    <subcellularLocation>
        <location evidence="6">Cell membrane</location>
        <topology evidence="6">Multi-pass membrane protein</topology>
    </subcellularLocation>
    <subcellularLocation>
        <location evidence="1">Membrane</location>
        <topology evidence="1">Multi-pass membrane protein</topology>
    </subcellularLocation>
</comment>
<accession>A0A640SSZ5</accession>
<feature type="transmembrane region" description="Helical" evidence="6">
    <location>
        <begin position="59"/>
        <end position="79"/>
    </location>
</feature>
<dbReference type="PIRSF" id="PIRSF006648">
    <property type="entry name" value="DrrB"/>
    <property type="match status" value="1"/>
</dbReference>
<evidence type="ECO:0000256" key="1">
    <source>
        <dbReference type="ARBA" id="ARBA00004141"/>
    </source>
</evidence>
<dbReference type="InterPro" id="IPR051784">
    <property type="entry name" value="Nod_factor_ABC_transporter"/>
</dbReference>
<evidence type="ECO:0000256" key="2">
    <source>
        <dbReference type="ARBA" id="ARBA00022692"/>
    </source>
</evidence>
<feature type="transmembrane region" description="Helical" evidence="6">
    <location>
        <begin position="269"/>
        <end position="290"/>
    </location>
</feature>
<dbReference type="Pfam" id="PF01061">
    <property type="entry name" value="ABC2_membrane"/>
    <property type="match status" value="1"/>
</dbReference>
<keyword evidence="2 6" id="KW-0812">Transmembrane</keyword>
<evidence type="ECO:0000256" key="5">
    <source>
        <dbReference type="ARBA" id="ARBA00023251"/>
    </source>
</evidence>
<evidence type="ECO:0000256" key="7">
    <source>
        <dbReference type="SAM" id="MobiDB-lite"/>
    </source>
</evidence>
<keyword evidence="6" id="KW-0813">Transport</keyword>
<evidence type="ECO:0000256" key="6">
    <source>
        <dbReference type="RuleBase" id="RU361157"/>
    </source>
</evidence>
<feature type="domain" description="ABC transmembrane type-2" evidence="8">
    <location>
        <begin position="59"/>
        <end position="295"/>
    </location>
</feature>
<evidence type="ECO:0000313" key="9">
    <source>
        <dbReference type="EMBL" id="GFE13236.1"/>
    </source>
</evidence>
<feature type="region of interest" description="Disordered" evidence="7">
    <location>
        <begin position="1"/>
        <end position="28"/>
    </location>
</feature>
<dbReference type="InterPro" id="IPR000412">
    <property type="entry name" value="ABC_2_transport"/>
</dbReference>
<dbReference type="PANTHER" id="PTHR43229:SF2">
    <property type="entry name" value="NODULATION PROTEIN J"/>
    <property type="match status" value="1"/>
</dbReference>
<reference evidence="9 10" key="1">
    <citation type="submission" date="2019-12" db="EMBL/GenBank/DDBJ databases">
        <title>Whole genome shotgun sequence of Streptomyces hygroscopicus subsp. glebosus NBRC 13786.</title>
        <authorList>
            <person name="Ichikawa N."/>
            <person name="Kimura A."/>
            <person name="Kitahashi Y."/>
            <person name="Komaki H."/>
            <person name="Tamura T."/>
        </authorList>
    </citation>
    <scope>NUCLEOTIDE SEQUENCE [LARGE SCALE GENOMIC DNA]</scope>
    <source>
        <strain evidence="9 10">NBRC 13786</strain>
    </source>
</reference>
<dbReference type="GO" id="GO:0046677">
    <property type="term" value="P:response to antibiotic"/>
    <property type="evidence" value="ECO:0007669"/>
    <property type="project" value="UniProtKB-KW"/>
</dbReference>
<sequence>MTVLTDVQRADSAHQGAAATGLPPPAVPTRARRNPAIRILAESADLALRNLLHLRRSPGLLISCLVEPVMYALLIGYVFGNSLGGPAYRSYMFGGLIAQTVAFTTTFTTVGLARDLEQGMVDRFRALPVSRVALLLGRTTSDLTTCVASVAVTTTCGFLMGWRPHTGPAEVAAGILLVLLFSFAMSWIGVFVALITPNTQVAGSLGLIWLFPATFISSGFVSGETLPGPLPTVADWNPITSLANALRQLFGNIPPPGFPVQHAWPAQHAVLYTAGCSVLLIAVFVTLSTWRYRTRTSR</sequence>
<feature type="transmembrane region" description="Helical" evidence="6">
    <location>
        <begin position="91"/>
        <end position="113"/>
    </location>
</feature>
<comment type="similarity">
    <text evidence="6">Belongs to the ABC-2 integral membrane protein family.</text>
</comment>
<dbReference type="EMBL" id="BLIO01000001">
    <property type="protein sequence ID" value="GFE13236.1"/>
    <property type="molecule type" value="Genomic_DNA"/>
</dbReference>
<name>A0A640SSZ5_9ACTN</name>
<keyword evidence="6" id="KW-1003">Cell membrane</keyword>
<dbReference type="InterPro" id="IPR047817">
    <property type="entry name" value="ABC2_TM_bact-type"/>
</dbReference>
<dbReference type="InterPro" id="IPR013525">
    <property type="entry name" value="ABC2_TM"/>
</dbReference>
<dbReference type="GO" id="GO:0043190">
    <property type="term" value="C:ATP-binding cassette (ABC) transporter complex"/>
    <property type="evidence" value="ECO:0007669"/>
    <property type="project" value="InterPro"/>
</dbReference>
<keyword evidence="5" id="KW-0046">Antibiotic resistance</keyword>
<protein>
    <recommendedName>
        <fullName evidence="6">Transport permease protein</fullName>
    </recommendedName>
</protein>
<keyword evidence="4 6" id="KW-0472">Membrane</keyword>